<accession>J0XXV2</accession>
<feature type="chain" id="PRO_5003741774" evidence="1">
    <location>
        <begin position="27"/>
        <end position="143"/>
    </location>
</feature>
<organism evidence="2 3">
    <name type="scientific">Saprospira grandis DSM 2844</name>
    <dbReference type="NCBI Taxonomy" id="694433"/>
    <lineage>
        <taxon>Bacteria</taxon>
        <taxon>Pseudomonadati</taxon>
        <taxon>Bacteroidota</taxon>
        <taxon>Saprospiria</taxon>
        <taxon>Saprospirales</taxon>
        <taxon>Saprospiraceae</taxon>
        <taxon>Saprospira</taxon>
    </lineage>
</organism>
<dbReference type="EMBL" id="JH719942">
    <property type="protein sequence ID" value="EJF53931.1"/>
    <property type="molecule type" value="Genomic_DNA"/>
</dbReference>
<keyword evidence="1" id="KW-0732">Signal</keyword>
<reference evidence="3" key="1">
    <citation type="journal article" date="2012" name="Stand. Genomic Sci.">
        <title>Permanent draft genome sequence of the gliding predator Saprospira grandis strain Sa g1 (= HR1).</title>
        <authorList>
            <person name="Mavromatis K."/>
            <person name="Chertkov O."/>
            <person name="Lapidus A."/>
            <person name="Nolan M."/>
            <person name="Lucas S."/>
            <person name="Tice H."/>
            <person name="Del Rio T.G."/>
            <person name="Cheng J.F."/>
            <person name="Han C."/>
            <person name="Tapia R."/>
            <person name="Bruce D."/>
            <person name="Goodwin L.A."/>
            <person name="Pitluck S."/>
            <person name="Huntemann M."/>
            <person name="Liolios K."/>
            <person name="Pagani I."/>
            <person name="Ivanova N."/>
            <person name="Mikhailova N."/>
            <person name="Pati A."/>
            <person name="Chen A."/>
            <person name="Palaniappan K."/>
            <person name="Land M."/>
            <person name="Brambilla E.M."/>
            <person name="Rohde M."/>
            <person name="Spring S."/>
            <person name="Goker M."/>
            <person name="Detter J.C."/>
            <person name="Bristow J."/>
            <person name="Eisen J.A."/>
            <person name="Markowitz V."/>
            <person name="Hugenholtz P."/>
            <person name="Kyrpides N.C."/>
            <person name="Klenk H.P."/>
            <person name="Woyke T."/>
        </authorList>
    </citation>
    <scope>NUCLEOTIDE SEQUENCE [LARGE SCALE GENOMIC DNA]</scope>
    <source>
        <strain evidence="3">DSM 2844</strain>
    </source>
</reference>
<protein>
    <submittedName>
        <fullName evidence="2">Uncharacterized protein</fullName>
    </submittedName>
</protein>
<evidence type="ECO:0000313" key="2">
    <source>
        <dbReference type="EMBL" id="EJF53931.1"/>
    </source>
</evidence>
<dbReference type="HOGENOM" id="CLU_1804853_0_0_10"/>
<dbReference type="Proteomes" id="UP000005113">
    <property type="component" value="Unassembled WGS sequence"/>
</dbReference>
<feature type="signal peptide" evidence="1">
    <location>
        <begin position="1"/>
        <end position="26"/>
    </location>
</feature>
<sequence>MKMKKSILSLALFALLFTACTRPSHPKTSSPEIQTVTLQFVDFSAAVGPGPSYTFKDSAGSTIYFNCNNDTTTSFFITLSEEEAKIAGDYVGGDPKLKGKWFKIHYQPKEVVIGCTAENKGIVDCIVKAELIADSIKTDFPQP</sequence>
<proteinExistence type="predicted"/>
<evidence type="ECO:0000256" key="1">
    <source>
        <dbReference type="SAM" id="SignalP"/>
    </source>
</evidence>
<name>J0XXV2_9BACT</name>
<dbReference type="PROSITE" id="PS51257">
    <property type="entry name" value="PROKAR_LIPOPROTEIN"/>
    <property type="match status" value="1"/>
</dbReference>
<dbReference type="AlphaFoldDB" id="J0XXV2"/>
<gene>
    <name evidence="2" type="ORF">SapgrDRAFT_2257</name>
</gene>
<evidence type="ECO:0000313" key="3">
    <source>
        <dbReference type="Proteomes" id="UP000005113"/>
    </source>
</evidence>